<protein>
    <recommendedName>
        <fullName evidence="2">Vacuolar fusion protein MON1 homolog</fullName>
    </recommendedName>
</protein>
<feature type="domain" description="FUZ/MON1/HPS1 first Longin" evidence="4">
    <location>
        <begin position="153"/>
        <end position="272"/>
    </location>
</feature>
<feature type="domain" description="FUZ/MON1/HPS1 third Longin" evidence="6">
    <location>
        <begin position="441"/>
        <end position="541"/>
    </location>
</feature>
<feature type="region of interest" description="Disordered" evidence="3">
    <location>
        <begin position="558"/>
        <end position="582"/>
    </location>
</feature>
<feature type="domain" description="FUZ/MON1/HPS1 second Longin" evidence="5">
    <location>
        <begin position="313"/>
        <end position="411"/>
    </location>
</feature>
<evidence type="ECO:0000259" key="6">
    <source>
        <dbReference type="Pfam" id="PF19038"/>
    </source>
</evidence>
<dbReference type="PANTHER" id="PTHR13027:SF14">
    <property type="entry name" value="VACUOLAR FUSION PROTEIN MON1 HOMOLOG A"/>
    <property type="match status" value="1"/>
</dbReference>
<evidence type="ECO:0000313" key="7">
    <source>
        <dbReference type="EMBL" id="KAK2821183.1"/>
    </source>
</evidence>
<dbReference type="Pfam" id="PF19037">
    <property type="entry name" value="Fuz_longin_2"/>
    <property type="match status" value="1"/>
</dbReference>
<evidence type="ECO:0000256" key="1">
    <source>
        <dbReference type="ARBA" id="ARBA00008968"/>
    </source>
</evidence>
<dbReference type="Pfam" id="PF19036">
    <property type="entry name" value="Fuz_longin_1"/>
    <property type="match status" value="1"/>
</dbReference>
<comment type="similarity">
    <text evidence="1 2">Belongs to the MON1/SAND family.</text>
</comment>
<comment type="caution">
    <text evidence="7">The sequence shown here is derived from an EMBL/GenBank/DDBJ whole genome shotgun (WGS) entry which is preliminary data.</text>
</comment>
<evidence type="ECO:0000256" key="3">
    <source>
        <dbReference type="SAM" id="MobiDB-lite"/>
    </source>
</evidence>
<dbReference type="InterPro" id="IPR043970">
    <property type="entry name" value="FUZ/MON1/HPS1_longin_3"/>
</dbReference>
<dbReference type="GO" id="GO:0035658">
    <property type="term" value="C:Mon1-Ccz1 complex"/>
    <property type="evidence" value="ECO:0007669"/>
    <property type="project" value="TreeGrafter"/>
</dbReference>
<feature type="compositionally biased region" description="Acidic residues" evidence="3">
    <location>
        <begin position="112"/>
        <end position="128"/>
    </location>
</feature>
<gene>
    <name evidence="7" type="ORF">Q7C36_020526</name>
</gene>
<proteinExistence type="inferred from homology"/>
<evidence type="ECO:0000256" key="2">
    <source>
        <dbReference type="RuleBase" id="RU367048"/>
    </source>
</evidence>
<sequence length="582" mass="65583">MRVRRNINNKGRVTVGSLAAADGCNVCVVITVIVEFGPSHHQDRLSILSLSESPTPGLVEGTEPGASQERAMFVHTQSFEDLTADVELTGSRSAETEEVEEKEEEQQRGEDKEDGAEGGGEGEGEEEPKQEVQAVVREKEEDVTSETWRLHKKHVFVLSEAGKPIYTRYGSEEALSTTMGVLMALVSFVEASKNVILSIHADGFRVVFLRKSPLVLVCVSRTGQSDGELWRELHYVYYQILSLLTLPQLQRVFQQRQSFDLRRLLAGSERVTAGLLRLLETDAGLMLNATMSLPLCSTTRNIVCTSLQAASSKNLIFSVLLAGNRLVALIRKKEQHLHHTDLHLLSNLAASSSSFRQGEAWTPVCLPKFNASGFFHAHISYLEPASDLCLILVSTDREDFFNLSDCKQRFLERLKKRNAYQTLQEALISPTYPASQVGIPELWHFVYKSKSSGLYTSPELTVPYHTEEEQERLMELYRYLHSRLHHPTRPLRSIYRCTNTENLLAWSTSGFELYLCFSPLATKSLAMSAVTKLLKWIRKEEDRLFILNSLTEGKKVVSCQETSDPQRDPVPLVTMSPFKSWR</sequence>
<dbReference type="InterPro" id="IPR004353">
    <property type="entry name" value="Mon1"/>
</dbReference>
<dbReference type="InterPro" id="IPR043971">
    <property type="entry name" value="FUZ/MON1/HPS1_longin_2"/>
</dbReference>
<dbReference type="Pfam" id="PF19038">
    <property type="entry name" value="Fuz_longin_3"/>
    <property type="match status" value="1"/>
</dbReference>
<dbReference type="EMBL" id="JAVHJS010000022">
    <property type="protein sequence ID" value="KAK2821183.1"/>
    <property type="molecule type" value="Genomic_DNA"/>
</dbReference>
<accession>A0AA88LLQ9</accession>
<evidence type="ECO:0000259" key="5">
    <source>
        <dbReference type="Pfam" id="PF19037"/>
    </source>
</evidence>
<organism evidence="7 8">
    <name type="scientific">Tachysurus vachellii</name>
    <name type="common">Darkbarbel catfish</name>
    <name type="synonym">Pelteobagrus vachellii</name>
    <dbReference type="NCBI Taxonomy" id="175792"/>
    <lineage>
        <taxon>Eukaryota</taxon>
        <taxon>Metazoa</taxon>
        <taxon>Chordata</taxon>
        <taxon>Craniata</taxon>
        <taxon>Vertebrata</taxon>
        <taxon>Euteleostomi</taxon>
        <taxon>Actinopterygii</taxon>
        <taxon>Neopterygii</taxon>
        <taxon>Teleostei</taxon>
        <taxon>Ostariophysi</taxon>
        <taxon>Siluriformes</taxon>
        <taxon>Bagridae</taxon>
        <taxon>Tachysurus</taxon>
    </lineage>
</organism>
<dbReference type="Proteomes" id="UP001187315">
    <property type="component" value="Unassembled WGS sequence"/>
</dbReference>
<dbReference type="GO" id="GO:0006623">
    <property type="term" value="P:protein targeting to vacuole"/>
    <property type="evidence" value="ECO:0007669"/>
    <property type="project" value="UniProtKB-UniRule"/>
</dbReference>
<reference evidence="7" key="1">
    <citation type="submission" date="2023-08" db="EMBL/GenBank/DDBJ databases">
        <title>Pelteobagrus vachellii genome.</title>
        <authorList>
            <person name="Liu H."/>
        </authorList>
    </citation>
    <scope>NUCLEOTIDE SEQUENCE</scope>
    <source>
        <strain evidence="7">PRFRI_2022a</strain>
        <tissue evidence="7">Muscle</tissue>
    </source>
</reference>
<evidence type="ECO:0000259" key="4">
    <source>
        <dbReference type="Pfam" id="PF19036"/>
    </source>
</evidence>
<dbReference type="AlphaFoldDB" id="A0AA88LLQ9"/>
<dbReference type="GO" id="GO:0016192">
    <property type="term" value="P:vesicle-mediated transport"/>
    <property type="evidence" value="ECO:0007669"/>
    <property type="project" value="InterPro"/>
</dbReference>
<dbReference type="InterPro" id="IPR043972">
    <property type="entry name" value="FUZ/MON1/HPS1_longin_1"/>
</dbReference>
<name>A0AA88LLQ9_TACVA</name>
<feature type="region of interest" description="Disordered" evidence="3">
    <location>
        <begin position="90"/>
        <end position="140"/>
    </location>
</feature>
<dbReference type="PRINTS" id="PR01546">
    <property type="entry name" value="YEAST73DUF"/>
</dbReference>
<evidence type="ECO:0000313" key="8">
    <source>
        <dbReference type="Proteomes" id="UP001187315"/>
    </source>
</evidence>
<dbReference type="PANTHER" id="PTHR13027">
    <property type="entry name" value="SAND PROTEIN-RELATED"/>
    <property type="match status" value="1"/>
</dbReference>
<keyword evidence="8" id="KW-1185">Reference proteome</keyword>
<comment type="function">
    <text evidence="2">Plays an important role in membrane trafficking through the secretory apparatus.</text>
</comment>